<evidence type="ECO:0000256" key="13">
    <source>
        <dbReference type="ARBA" id="ARBA00023315"/>
    </source>
</evidence>
<comment type="catalytic activity">
    <reaction evidence="15">
        <text>uridine(34) in tRNA + acetyl-CoA + S-adenosyl-L-methionine + H2O = 5-(carboxymethyl)uridine(34) in tRNA + 5'-deoxyadenosine + L-methionine + CoA + 2 H(+)</text>
        <dbReference type="Rhea" id="RHEA:61020"/>
        <dbReference type="Rhea" id="RHEA-COMP:10407"/>
        <dbReference type="Rhea" id="RHEA-COMP:11727"/>
        <dbReference type="ChEBI" id="CHEBI:15377"/>
        <dbReference type="ChEBI" id="CHEBI:15378"/>
        <dbReference type="ChEBI" id="CHEBI:17319"/>
        <dbReference type="ChEBI" id="CHEBI:57287"/>
        <dbReference type="ChEBI" id="CHEBI:57288"/>
        <dbReference type="ChEBI" id="CHEBI:57844"/>
        <dbReference type="ChEBI" id="CHEBI:59789"/>
        <dbReference type="ChEBI" id="CHEBI:65315"/>
        <dbReference type="ChEBI" id="CHEBI:74882"/>
        <dbReference type="EC" id="2.3.1.311"/>
    </reaction>
    <physiologicalReaction direction="left-to-right" evidence="15">
        <dbReference type="Rhea" id="RHEA:61021"/>
    </physiologicalReaction>
</comment>
<dbReference type="GO" id="GO:0000049">
    <property type="term" value="F:tRNA binding"/>
    <property type="evidence" value="ECO:0007669"/>
    <property type="project" value="UniProtKB-KW"/>
</dbReference>
<keyword evidence="11" id="KW-0408">Iron</keyword>
<dbReference type="Pfam" id="PF16199">
    <property type="entry name" value="Radical_SAM_C"/>
    <property type="match status" value="1"/>
</dbReference>
<evidence type="ECO:0000256" key="14">
    <source>
        <dbReference type="ARBA" id="ARBA00044771"/>
    </source>
</evidence>
<dbReference type="InterPro" id="IPR058240">
    <property type="entry name" value="rSAM_sf"/>
</dbReference>
<dbReference type="SUPFAM" id="SSF102114">
    <property type="entry name" value="Radical SAM enzymes"/>
    <property type="match status" value="1"/>
</dbReference>
<evidence type="ECO:0000256" key="6">
    <source>
        <dbReference type="ARBA" id="ARBA00022679"/>
    </source>
</evidence>
<dbReference type="SMART" id="SM00729">
    <property type="entry name" value="Elp3"/>
    <property type="match status" value="1"/>
</dbReference>
<dbReference type="PANTHER" id="PTHR11135">
    <property type="entry name" value="HISTONE ACETYLTRANSFERASE-RELATED"/>
    <property type="match status" value="1"/>
</dbReference>
<dbReference type="SFLD" id="SFLDG01086">
    <property type="entry name" value="elongater_protein-like"/>
    <property type="match status" value="1"/>
</dbReference>
<evidence type="ECO:0000256" key="15">
    <source>
        <dbReference type="ARBA" id="ARBA00047372"/>
    </source>
</evidence>
<keyword evidence="5" id="KW-0820">tRNA-binding</keyword>
<dbReference type="GO" id="GO:0033588">
    <property type="term" value="C:elongator holoenzyme complex"/>
    <property type="evidence" value="ECO:0007669"/>
    <property type="project" value="TreeGrafter"/>
</dbReference>
<dbReference type="InterPro" id="IPR007197">
    <property type="entry name" value="rSAM"/>
</dbReference>
<dbReference type="Gene3D" id="3.30.750.200">
    <property type="match status" value="1"/>
</dbReference>
<dbReference type="InterPro" id="IPR006638">
    <property type="entry name" value="Elp3/MiaA/NifB-like_rSAM"/>
</dbReference>
<dbReference type="PROSITE" id="PS51918">
    <property type="entry name" value="RADICAL_SAM"/>
    <property type="match status" value="1"/>
</dbReference>
<comment type="pathway">
    <text evidence="2">tRNA modification.</text>
</comment>
<comment type="cofactor">
    <cofactor evidence="1">
        <name>[4Fe-4S] cluster</name>
        <dbReference type="ChEBI" id="CHEBI:49883"/>
    </cofactor>
</comment>
<evidence type="ECO:0000256" key="11">
    <source>
        <dbReference type="ARBA" id="ARBA00023004"/>
    </source>
</evidence>
<evidence type="ECO:0000256" key="8">
    <source>
        <dbReference type="ARBA" id="ARBA00022694"/>
    </source>
</evidence>
<dbReference type="NCBIfam" id="TIGR01211">
    <property type="entry name" value="ELP3"/>
    <property type="match status" value="1"/>
</dbReference>
<dbReference type="InterPro" id="IPR039661">
    <property type="entry name" value="ELP3"/>
</dbReference>
<evidence type="ECO:0000256" key="10">
    <source>
        <dbReference type="ARBA" id="ARBA00022884"/>
    </source>
</evidence>
<organism evidence="17 18">
    <name type="scientific">Candidatus Komeilibacteria bacterium RIFOXYC1_FULL_37_11</name>
    <dbReference type="NCBI Taxonomy" id="1798555"/>
    <lineage>
        <taxon>Bacteria</taxon>
        <taxon>Candidatus Komeiliibacteriota</taxon>
    </lineage>
</organism>
<keyword evidence="7" id="KW-0949">S-adenosyl-L-methionine</keyword>
<evidence type="ECO:0000256" key="7">
    <source>
        <dbReference type="ARBA" id="ARBA00022691"/>
    </source>
</evidence>
<gene>
    <name evidence="17" type="ORF">A2406_03680</name>
</gene>
<keyword evidence="9" id="KW-0479">Metal-binding</keyword>
<keyword evidence="6" id="KW-0808">Transferase</keyword>
<evidence type="ECO:0000256" key="4">
    <source>
        <dbReference type="ARBA" id="ARBA00022485"/>
    </source>
</evidence>
<dbReference type="InterPro" id="IPR034687">
    <property type="entry name" value="ELP3-like"/>
</dbReference>
<evidence type="ECO:0000313" key="17">
    <source>
        <dbReference type="EMBL" id="OGY93976.1"/>
    </source>
</evidence>
<dbReference type="InterPro" id="IPR016181">
    <property type="entry name" value="Acyl_CoA_acyltransferase"/>
</dbReference>
<evidence type="ECO:0000256" key="5">
    <source>
        <dbReference type="ARBA" id="ARBA00022555"/>
    </source>
</evidence>
<feature type="domain" description="Radical SAM core" evidence="16">
    <location>
        <begin position="79"/>
        <end position="348"/>
    </location>
</feature>
<evidence type="ECO:0000256" key="2">
    <source>
        <dbReference type="ARBA" id="ARBA00005217"/>
    </source>
</evidence>
<comment type="similarity">
    <text evidence="3">Belongs to the ELP3 family.</text>
</comment>
<protein>
    <recommendedName>
        <fullName evidence="14">tRNA carboxymethyluridine synthase</fullName>
        <ecNumber evidence="14">2.3.1.311</ecNumber>
    </recommendedName>
</protein>
<keyword evidence="4" id="KW-0004">4Fe-4S</keyword>
<accession>A0A1G2BYD1</accession>
<dbReference type="SFLD" id="SFLDF00344">
    <property type="entry name" value="ELP3-like"/>
    <property type="match status" value="1"/>
</dbReference>
<keyword evidence="8" id="KW-0819">tRNA processing</keyword>
<evidence type="ECO:0000256" key="12">
    <source>
        <dbReference type="ARBA" id="ARBA00023014"/>
    </source>
</evidence>
<evidence type="ECO:0000256" key="9">
    <source>
        <dbReference type="ARBA" id="ARBA00022723"/>
    </source>
</evidence>
<keyword evidence="13" id="KW-0012">Acyltransferase</keyword>
<dbReference type="GO" id="GO:0051539">
    <property type="term" value="F:4 iron, 4 sulfur cluster binding"/>
    <property type="evidence" value="ECO:0007669"/>
    <property type="project" value="UniProtKB-KW"/>
</dbReference>
<keyword evidence="10" id="KW-0694">RNA-binding</keyword>
<dbReference type="GO" id="GO:0046872">
    <property type="term" value="F:metal ion binding"/>
    <property type="evidence" value="ECO:0007669"/>
    <property type="project" value="UniProtKB-KW"/>
</dbReference>
<sequence>MTEQINKNLEKVVQALYQYKDGSELDFVKALRQTFSRYKMAPDSKANLIVAYKNLLKKRELKANKNFEKLLVKRAVRTMSGVSVITVLSKPFVCPGKCVYCPTEPDMPKSYLSNEPAAARAKMNLFDPIRQVTMRIRALLNNGHEVDKLELLVLGGTWSVYPEKYQREFVRDLFYAANTFDEEKKREPLSLEEEQKINEDEKYKIIGLTLETRPDYINPTEIKKMRALGTTRVQLGVQHTDNKILDLIVRGHGIEESIKATKLLKETGFKVDHHYMPDLPGSTPAKDLAMMEYVYSSEDLQPDQIKIYPCVVNEYAELAKWYQAGKYQPYSEKELLELLLKIKTITPPWVRINRLIRDIPEESIIAGNKITNLRQYLQKELKKRGQSCQCLRCREVRDNNLETDQVAMVKRTYRASAGDELFISFESKDHSKLYAFLRLRFNDQPANNILPELKNASLVRELHVYGKMIPTYNEAQDDEISQTQHMGFGKKLMAEAEKITRERGLSKIAVISGIGVRNYYRKLGYKLEGTYMTKIIPK</sequence>
<evidence type="ECO:0000256" key="3">
    <source>
        <dbReference type="ARBA" id="ARBA00005494"/>
    </source>
</evidence>
<dbReference type="GO" id="GO:0005737">
    <property type="term" value="C:cytoplasm"/>
    <property type="evidence" value="ECO:0007669"/>
    <property type="project" value="TreeGrafter"/>
</dbReference>
<dbReference type="GO" id="GO:0002926">
    <property type="term" value="P:tRNA wobble base 5-methoxycarbonylmethyl-2-thiouridinylation"/>
    <property type="evidence" value="ECO:0007669"/>
    <property type="project" value="TreeGrafter"/>
</dbReference>
<dbReference type="Gene3D" id="3.40.630.30">
    <property type="match status" value="1"/>
</dbReference>
<proteinExistence type="inferred from homology"/>
<evidence type="ECO:0000313" key="18">
    <source>
        <dbReference type="Proteomes" id="UP000177626"/>
    </source>
</evidence>
<evidence type="ECO:0000256" key="1">
    <source>
        <dbReference type="ARBA" id="ARBA00001966"/>
    </source>
</evidence>
<dbReference type="InterPro" id="IPR032432">
    <property type="entry name" value="Radical_SAM_C"/>
</dbReference>
<reference evidence="17 18" key="1">
    <citation type="journal article" date="2016" name="Nat. Commun.">
        <title>Thousands of microbial genomes shed light on interconnected biogeochemical processes in an aquifer system.</title>
        <authorList>
            <person name="Anantharaman K."/>
            <person name="Brown C.T."/>
            <person name="Hug L.A."/>
            <person name="Sharon I."/>
            <person name="Castelle C.J."/>
            <person name="Probst A.J."/>
            <person name="Thomas B.C."/>
            <person name="Singh A."/>
            <person name="Wilkins M.J."/>
            <person name="Karaoz U."/>
            <person name="Brodie E.L."/>
            <person name="Williams K.H."/>
            <person name="Hubbard S.S."/>
            <person name="Banfield J.F."/>
        </authorList>
    </citation>
    <scope>NUCLEOTIDE SEQUENCE [LARGE SCALE GENOMIC DNA]</scope>
</reference>
<dbReference type="Proteomes" id="UP000177626">
    <property type="component" value="Unassembled WGS sequence"/>
</dbReference>
<dbReference type="SUPFAM" id="SSF55729">
    <property type="entry name" value="Acyl-CoA N-acyltransferases (Nat)"/>
    <property type="match status" value="1"/>
</dbReference>
<dbReference type="SFLD" id="SFLDS00029">
    <property type="entry name" value="Radical_SAM"/>
    <property type="match status" value="1"/>
</dbReference>
<dbReference type="GO" id="GO:0106261">
    <property type="term" value="F:tRNA uridine(34) acetyltransferase activity"/>
    <property type="evidence" value="ECO:0007669"/>
    <property type="project" value="UniProtKB-EC"/>
</dbReference>
<dbReference type="EMBL" id="MHKQ01000014">
    <property type="protein sequence ID" value="OGY93976.1"/>
    <property type="molecule type" value="Genomic_DNA"/>
</dbReference>
<dbReference type="EC" id="2.3.1.311" evidence="14"/>
<evidence type="ECO:0000259" key="16">
    <source>
        <dbReference type="PROSITE" id="PS51918"/>
    </source>
</evidence>
<dbReference type="Pfam" id="PF04055">
    <property type="entry name" value="Radical_SAM"/>
    <property type="match status" value="1"/>
</dbReference>
<keyword evidence="12" id="KW-0411">Iron-sulfur</keyword>
<comment type="caution">
    <text evidence="17">The sequence shown here is derived from an EMBL/GenBank/DDBJ whole genome shotgun (WGS) entry which is preliminary data.</text>
</comment>
<name>A0A1G2BYD1_9BACT</name>
<dbReference type="PANTHER" id="PTHR11135:SF2">
    <property type="entry name" value="ELONGATOR COMPLEX PROTEIN 3"/>
    <property type="match status" value="1"/>
</dbReference>
<dbReference type="AlphaFoldDB" id="A0A1G2BYD1"/>